<dbReference type="InterPro" id="IPR043519">
    <property type="entry name" value="NT_sf"/>
</dbReference>
<dbReference type="Gene3D" id="3.30.460.40">
    <property type="match status" value="1"/>
</dbReference>
<dbReference type="Proteomes" id="UP000663203">
    <property type="component" value="Chromosome"/>
</dbReference>
<sequence>MGGIELQDDELIVERPPNALDELAIEFSSLLSDCDVDHVFIAGYIAILTGRARATDDIDVLIERLSAEEIDALVEKLRASDYWGPAMPLDSMYENLSEGTNIWIAPDEQMTPHLEVKFPTDEFDRASLANAIDAQIGGATVPIGPLELQIAYKLYLGSQKDLEDAAHLYALFGETLRRDALEKWVNELDVTDRYEQLREI</sequence>
<proteinExistence type="predicted"/>
<keyword evidence="2" id="KW-1185">Reference proteome</keyword>
<organism evidence="1 2">
    <name type="scientific">Haloterrigena alkaliphila</name>
    <dbReference type="NCBI Taxonomy" id="2816475"/>
    <lineage>
        <taxon>Archaea</taxon>
        <taxon>Methanobacteriati</taxon>
        <taxon>Methanobacteriota</taxon>
        <taxon>Stenosarchaea group</taxon>
        <taxon>Halobacteria</taxon>
        <taxon>Halobacteriales</taxon>
        <taxon>Natrialbaceae</taxon>
        <taxon>Haloterrigena</taxon>
    </lineage>
</organism>
<evidence type="ECO:0000313" key="1">
    <source>
        <dbReference type="EMBL" id="QSX00473.1"/>
    </source>
</evidence>
<evidence type="ECO:0008006" key="3">
    <source>
        <dbReference type="Google" id="ProtNLM"/>
    </source>
</evidence>
<reference evidence="1 2" key="1">
    <citation type="submission" date="2021-03" db="EMBL/GenBank/DDBJ databases">
        <title>Haloterrigena longa sp. nov. and Haloterrigena limicola sp. nov., extremely halophilic archaea isolated from a salt lake.</title>
        <authorList>
            <person name="Henglin C."/>
        </authorList>
    </citation>
    <scope>NUCLEOTIDE SEQUENCE [LARGE SCALE GENOMIC DNA]</scope>
    <source>
        <strain evidence="1 2">KZCA68</strain>
    </source>
</reference>
<dbReference type="AlphaFoldDB" id="A0A8A2VJG4"/>
<protein>
    <recommendedName>
        <fullName evidence="3">Nucleotidyl transferase AbiEii toxin, Type IV TA system</fullName>
    </recommendedName>
</protein>
<accession>A0A8A2VJG4</accession>
<dbReference type="KEGG" id="hakz:J0X25_05795"/>
<dbReference type="EMBL" id="CP071462">
    <property type="protein sequence ID" value="QSX00473.1"/>
    <property type="molecule type" value="Genomic_DNA"/>
</dbReference>
<dbReference type="SUPFAM" id="SSF81301">
    <property type="entry name" value="Nucleotidyltransferase"/>
    <property type="match status" value="1"/>
</dbReference>
<name>A0A8A2VJG4_9EURY</name>
<gene>
    <name evidence="1" type="ORF">J0X25_05795</name>
</gene>
<evidence type="ECO:0000313" key="2">
    <source>
        <dbReference type="Proteomes" id="UP000663203"/>
    </source>
</evidence>